<dbReference type="InterPro" id="IPR028202">
    <property type="entry name" value="Reductase_C"/>
</dbReference>
<organism evidence="8 9">
    <name type="scientific">Azospirillum griseum</name>
    <dbReference type="NCBI Taxonomy" id="2496639"/>
    <lineage>
        <taxon>Bacteria</taxon>
        <taxon>Pseudomonadati</taxon>
        <taxon>Pseudomonadota</taxon>
        <taxon>Alphaproteobacteria</taxon>
        <taxon>Rhodospirillales</taxon>
        <taxon>Azospirillaceae</taxon>
        <taxon>Azospirillum</taxon>
    </lineage>
</organism>
<reference evidence="8 9" key="1">
    <citation type="submission" date="2018-12" db="EMBL/GenBank/DDBJ databases">
        <authorList>
            <person name="Yang Y."/>
        </authorList>
    </citation>
    <scope>NUCLEOTIDE SEQUENCE [LARGE SCALE GENOMIC DNA]</scope>
    <source>
        <strain evidence="8 9">L-25-5w-1</strain>
    </source>
</reference>
<dbReference type="Proteomes" id="UP000277007">
    <property type="component" value="Unassembled WGS sequence"/>
</dbReference>
<dbReference type="SUPFAM" id="SSF51905">
    <property type="entry name" value="FAD/NAD(P)-binding domain"/>
    <property type="match status" value="2"/>
</dbReference>
<dbReference type="GO" id="GO:0005737">
    <property type="term" value="C:cytoplasm"/>
    <property type="evidence" value="ECO:0007669"/>
    <property type="project" value="TreeGrafter"/>
</dbReference>
<dbReference type="InterPro" id="IPR016156">
    <property type="entry name" value="FAD/NAD-linked_Rdtase_dimer_sf"/>
</dbReference>
<dbReference type="GO" id="GO:0016651">
    <property type="term" value="F:oxidoreductase activity, acting on NAD(P)H"/>
    <property type="evidence" value="ECO:0007669"/>
    <property type="project" value="TreeGrafter"/>
</dbReference>
<name>A0A431VJQ7_9PROT</name>
<dbReference type="SUPFAM" id="SSF55424">
    <property type="entry name" value="FAD/NAD-linked reductases, dimerisation (C-terminal) domain"/>
    <property type="match status" value="1"/>
</dbReference>
<dbReference type="InterPro" id="IPR036188">
    <property type="entry name" value="FAD/NAD-bd_sf"/>
</dbReference>
<dbReference type="Pfam" id="PF14759">
    <property type="entry name" value="Reductase_C"/>
    <property type="match status" value="1"/>
</dbReference>
<evidence type="ECO:0000256" key="4">
    <source>
        <dbReference type="ARBA" id="ARBA00023002"/>
    </source>
</evidence>
<feature type="domain" description="FAD/NAD(P)-binding" evidence="6">
    <location>
        <begin position="16"/>
        <end position="313"/>
    </location>
</feature>
<evidence type="ECO:0000256" key="5">
    <source>
        <dbReference type="SAM" id="MobiDB-lite"/>
    </source>
</evidence>
<dbReference type="PANTHER" id="PTHR43557:SF2">
    <property type="entry name" value="RIESKE DOMAIN-CONTAINING PROTEIN-RELATED"/>
    <property type="match status" value="1"/>
</dbReference>
<dbReference type="Gene3D" id="3.30.390.30">
    <property type="match status" value="1"/>
</dbReference>
<dbReference type="RefSeq" id="WP_126614460.1">
    <property type="nucleotide sequence ID" value="NZ_JBHUCY010000029.1"/>
</dbReference>
<dbReference type="PANTHER" id="PTHR43557">
    <property type="entry name" value="APOPTOSIS-INDUCING FACTOR 1"/>
    <property type="match status" value="1"/>
</dbReference>
<evidence type="ECO:0000256" key="2">
    <source>
        <dbReference type="ARBA" id="ARBA00022630"/>
    </source>
</evidence>
<dbReference type="Pfam" id="PF07992">
    <property type="entry name" value="Pyr_redox_2"/>
    <property type="match status" value="1"/>
</dbReference>
<evidence type="ECO:0000313" key="8">
    <source>
        <dbReference type="EMBL" id="RTR20951.1"/>
    </source>
</evidence>
<keyword evidence="3" id="KW-0274">FAD</keyword>
<dbReference type="PRINTS" id="PR00411">
    <property type="entry name" value="PNDRDTASEI"/>
</dbReference>
<keyword evidence="2" id="KW-0285">Flavoprotein</keyword>
<feature type="region of interest" description="Disordered" evidence="5">
    <location>
        <begin position="399"/>
        <end position="428"/>
    </location>
</feature>
<dbReference type="Gene3D" id="3.50.50.60">
    <property type="entry name" value="FAD/NAD(P)-binding domain"/>
    <property type="match status" value="2"/>
</dbReference>
<comment type="cofactor">
    <cofactor evidence="1">
        <name>FAD</name>
        <dbReference type="ChEBI" id="CHEBI:57692"/>
    </cofactor>
</comment>
<dbReference type="OrthoDB" id="7809559at2"/>
<protein>
    <submittedName>
        <fullName evidence="8">Ferredoxin-NAD reductase</fullName>
    </submittedName>
</protein>
<feature type="domain" description="Reductase C-terminal" evidence="7">
    <location>
        <begin position="332"/>
        <end position="415"/>
    </location>
</feature>
<dbReference type="PRINTS" id="PR00368">
    <property type="entry name" value="FADPNR"/>
</dbReference>
<keyword evidence="9" id="KW-1185">Reference proteome</keyword>
<evidence type="ECO:0000259" key="7">
    <source>
        <dbReference type="Pfam" id="PF14759"/>
    </source>
</evidence>
<evidence type="ECO:0000256" key="3">
    <source>
        <dbReference type="ARBA" id="ARBA00022827"/>
    </source>
</evidence>
<sequence>MDSELPASTHSPTSTHVVIGGGQAAAWIARTLRTEGFAGRLVLIGDEPRWPYERPALSKEFLQGTGSVEAITLLGADLAASAGIECWLGHPVVSVDRERRLVTTADGRTVTYDTLYLATGGRVRRIPGLESTPSERIHTLRTLADSERLRAALGGAERLLVLGGGWIGLEVAATARKLGLAVTVVEAAPRLCARTMPPVVSDWLRALHDSHGVRVVTGVGVSALAATATGVTATLANGETVAGDLALVGIGIEPEVGLAAAMGLELDDGIVVDAQGRTSDPRVFAAGDVARHPNGFAGATLRLESWANAQNQAIVAAKAALGGTARYAEVPWFWSDQYGLNIQMLGLPGQGTNALPRGAPETGSGCWLMLDAAGRAVGAVAVNAARDLRVLRKMLEDGHAPDPDAWADTTIPVQRLPSRPNPDRQPTR</sequence>
<evidence type="ECO:0000313" key="9">
    <source>
        <dbReference type="Proteomes" id="UP000277007"/>
    </source>
</evidence>
<proteinExistence type="predicted"/>
<accession>A0A431VJQ7</accession>
<dbReference type="InterPro" id="IPR050446">
    <property type="entry name" value="FAD-oxidoreductase/Apoptosis"/>
</dbReference>
<dbReference type="AlphaFoldDB" id="A0A431VJQ7"/>
<evidence type="ECO:0000259" key="6">
    <source>
        <dbReference type="Pfam" id="PF07992"/>
    </source>
</evidence>
<dbReference type="InterPro" id="IPR023753">
    <property type="entry name" value="FAD/NAD-binding_dom"/>
</dbReference>
<keyword evidence="4" id="KW-0560">Oxidoreductase</keyword>
<comment type="caution">
    <text evidence="8">The sequence shown here is derived from an EMBL/GenBank/DDBJ whole genome shotgun (WGS) entry which is preliminary data.</text>
</comment>
<gene>
    <name evidence="8" type="ORF">EJ903_09355</name>
</gene>
<dbReference type="EMBL" id="RXMA01000007">
    <property type="protein sequence ID" value="RTR20951.1"/>
    <property type="molecule type" value="Genomic_DNA"/>
</dbReference>
<evidence type="ECO:0000256" key="1">
    <source>
        <dbReference type="ARBA" id="ARBA00001974"/>
    </source>
</evidence>